<dbReference type="Pfam" id="PF00862">
    <property type="entry name" value="GT-B_Sucrose_synth"/>
    <property type="match status" value="1"/>
</dbReference>
<evidence type="ECO:0000256" key="7">
    <source>
        <dbReference type="SAM" id="MobiDB-lite"/>
    </source>
</evidence>
<organism evidence="10 11">
    <name type="scientific">Coccomyxa subellipsoidea (strain C-169)</name>
    <name type="common">Green microalga</name>
    <dbReference type="NCBI Taxonomy" id="574566"/>
    <lineage>
        <taxon>Eukaryota</taxon>
        <taxon>Viridiplantae</taxon>
        <taxon>Chlorophyta</taxon>
        <taxon>core chlorophytes</taxon>
        <taxon>Trebouxiophyceae</taxon>
        <taxon>Trebouxiophyceae incertae sedis</taxon>
        <taxon>Coccomyxaceae</taxon>
        <taxon>Coccomyxa</taxon>
        <taxon>Coccomyxa subellipsoidea</taxon>
    </lineage>
</organism>
<dbReference type="PANTHER" id="PTHR46039:SF5">
    <property type="entry name" value="SUCROSE-PHOSPHATE SYNTHASE 3-RELATED"/>
    <property type="match status" value="1"/>
</dbReference>
<dbReference type="InterPro" id="IPR001296">
    <property type="entry name" value="Glyco_trans_1"/>
</dbReference>
<gene>
    <name evidence="10" type="ORF">COCSUDRAFT_48006</name>
</gene>
<feature type="region of interest" description="Disordered" evidence="7">
    <location>
        <begin position="504"/>
        <end position="565"/>
    </location>
</feature>
<dbReference type="GeneID" id="17039953"/>
<evidence type="ECO:0000313" key="10">
    <source>
        <dbReference type="EMBL" id="EIE21968.1"/>
    </source>
</evidence>
<evidence type="ECO:0000256" key="1">
    <source>
        <dbReference type="ARBA" id="ARBA00006530"/>
    </source>
</evidence>
<protein>
    <recommendedName>
        <fullName evidence="2">sucrose-phosphate synthase</fullName>
        <ecNumber evidence="2">2.4.1.14</ecNumber>
    </recommendedName>
</protein>
<keyword evidence="3" id="KW-0328">Glycosyltransferase</keyword>
<dbReference type="EC" id="2.4.1.14" evidence="2"/>
<dbReference type="InterPro" id="IPR044161">
    <property type="entry name" value="SPS"/>
</dbReference>
<evidence type="ECO:0000259" key="8">
    <source>
        <dbReference type="Pfam" id="PF00534"/>
    </source>
</evidence>
<dbReference type="OrthoDB" id="512920at2759"/>
<comment type="catalytic activity">
    <reaction evidence="6">
        <text>beta-D-fructose 6-phosphate + UDP-alpha-D-glucose = sucrose 6(F)-phosphate + UDP + H(+)</text>
        <dbReference type="Rhea" id="RHEA:22172"/>
        <dbReference type="ChEBI" id="CHEBI:15378"/>
        <dbReference type="ChEBI" id="CHEBI:57634"/>
        <dbReference type="ChEBI" id="CHEBI:57723"/>
        <dbReference type="ChEBI" id="CHEBI:58223"/>
        <dbReference type="ChEBI" id="CHEBI:58885"/>
        <dbReference type="EC" id="2.4.1.14"/>
    </reaction>
</comment>
<dbReference type="InterPro" id="IPR023214">
    <property type="entry name" value="HAD_sf"/>
</dbReference>
<keyword evidence="4" id="KW-0808">Transferase</keyword>
<evidence type="ECO:0000313" key="11">
    <source>
        <dbReference type="Proteomes" id="UP000007264"/>
    </source>
</evidence>
<name>I0YU99_COCSC</name>
<proteinExistence type="inferred from homology"/>
<dbReference type="AlphaFoldDB" id="I0YU99"/>
<dbReference type="InterPro" id="IPR000368">
    <property type="entry name" value="Sucrose_synth_GT-B1"/>
</dbReference>
<comment type="similarity">
    <text evidence="1">Belongs to the glycosyltransferase 1 family.</text>
</comment>
<feature type="compositionally biased region" description="Basic and acidic residues" evidence="7">
    <location>
        <begin position="179"/>
        <end position="200"/>
    </location>
</feature>
<evidence type="ECO:0000259" key="9">
    <source>
        <dbReference type="Pfam" id="PF00862"/>
    </source>
</evidence>
<dbReference type="Gene3D" id="3.40.50.2000">
    <property type="entry name" value="Glycogen Phosphorylase B"/>
    <property type="match status" value="2"/>
</dbReference>
<dbReference type="EMBL" id="AGSI01000011">
    <property type="protein sequence ID" value="EIE21968.1"/>
    <property type="molecule type" value="Genomic_DNA"/>
</dbReference>
<dbReference type="STRING" id="574566.I0YU99"/>
<comment type="function">
    <text evidence="5">Plays a role in photosynthetic sucrose synthesis by catalyzing the rate-limiting step of sucrose biosynthesis from UDP-glucose and fructose- 6-phosphate. Involved in the regulation of carbon partitioning in the leaves of plants. May regulate the synthesis of sucrose and therefore play a major role as a limiting factor in the export of photoassimilates out of the leaf. Plays a role for sucrose availability that is essential for plant growth and fiber elongation.</text>
</comment>
<feature type="domain" description="Sucrose synthase first GT-B" evidence="9">
    <location>
        <begin position="243"/>
        <end position="495"/>
    </location>
</feature>
<dbReference type="GO" id="GO:0046524">
    <property type="term" value="F:sucrose-phosphate synthase activity"/>
    <property type="evidence" value="ECO:0007669"/>
    <property type="project" value="UniProtKB-EC"/>
</dbReference>
<evidence type="ECO:0000256" key="4">
    <source>
        <dbReference type="ARBA" id="ARBA00022679"/>
    </source>
</evidence>
<evidence type="ECO:0000256" key="3">
    <source>
        <dbReference type="ARBA" id="ARBA00022676"/>
    </source>
</evidence>
<feature type="region of interest" description="Disordered" evidence="7">
    <location>
        <begin position="834"/>
        <end position="891"/>
    </location>
</feature>
<dbReference type="KEGG" id="csl:COCSUDRAFT_48006"/>
<dbReference type="Gene3D" id="3.90.1070.10">
    <property type="match status" value="1"/>
</dbReference>
<dbReference type="Gene3D" id="3.40.50.1000">
    <property type="entry name" value="HAD superfamily/HAD-like"/>
    <property type="match status" value="1"/>
</dbReference>
<evidence type="ECO:0000256" key="2">
    <source>
        <dbReference type="ARBA" id="ARBA00012536"/>
    </source>
</evidence>
<feature type="compositionally biased region" description="Polar residues" evidence="7">
    <location>
        <begin position="519"/>
        <end position="533"/>
    </location>
</feature>
<dbReference type="Pfam" id="PF00534">
    <property type="entry name" value="Glycos_transf_1"/>
    <property type="match status" value="1"/>
</dbReference>
<evidence type="ECO:0000256" key="5">
    <source>
        <dbReference type="ARBA" id="ARBA00024883"/>
    </source>
</evidence>
<comment type="caution">
    <text evidence="10">The sequence shown here is derived from an EMBL/GenBank/DDBJ whole genome shotgun (WGS) entry which is preliminary data.</text>
</comment>
<accession>I0YU99</accession>
<reference evidence="10 11" key="1">
    <citation type="journal article" date="2012" name="Genome Biol.">
        <title>The genome of the polar eukaryotic microalga coccomyxa subellipsoidea reveals traits of cold adaptation.</title>
        <authorList>
            <person name="Blanc G."/>
            <person name="Agarkova I."/>
            <person name="Grimwood J."/>
            <person name="Kuo A."/>
            <person name="Brueggeman A."/>
            <person name="Dunigan D."/>
            <person name="Gurnon J."/>
            <person name="Ladunga I."/>
            <person name="Lindquist E."/>
            <person name="Lucas S."/>
            <person name="Pangilinan J."/>
            <person name="Proschold T."/>
            <person name="Salamov A."/>
            <person name="Schmutz J."/>
            <person name="Weeks D."/>
            <person name="Yamada T."/>
            <person name="Claverie J.M."/>
            <person name="Grigoriev I."/>
            <person name="Van Etten J."/>
            <person name="Lomsadze A."/>
            <person name="Borodovsky M."/>
        </authorList>
    </citation>
    <scope>NUCLEOTIDE SEQUENCE [LARGE SCALE GENOMIC DNA]</scope>
    <source>
        <strain evidence="10 11">C-169</strain>
    </source>
</reference>
<sequence length="1243" mass="136088">MMAAQGQRCTTKMQATTACLWMSAGARPSHRGSSMMARTILHSSATKTKRCHLALRDETEPGQIPIGVAGLLPAQRINTLKNQLGTKGMQLVLIRTASGKMATSARHYGEKDARLEYLSWRVWFMKRNRALAKADAQQRAAAGIVDDVSRPHADDETSDDEQLLPANSTGSKGVSFKLPKKEPSLQKVKEGEKYVDEGKRPPSILTKPVQKDPSVDFLAQEYVTSPPPPDSDKDLFEGRVDGLYLVLISLHGLVRGERMELGADPDTGGQVKYVVELARALAQHPAVFRVDLLTRLIQDPSVDPTYGEPEEVLWKAPDDHGMGGAYIVRLPCGPPKTYLRKEKLWPHIREFADRGVAHTKHTLVALGEAGTPCELYAVHGHYADAGEVAALMSSTLGVDMVMTGHSLGRNKLEHLLGTMSKKEIEENYAISRRIEAEERALETATMVLTSTQQEIDEQWGLYDGYDVKLERVLRTRRRVGRTMPLINVIPPGLDFSSLKVDLPKDPSLAKGPPPKHAFFSQQSNASSNPTSPLAASDPTSPDKPLDSSPSDLASVDEDGKEKSVTRASTAQGLFPFINEEPHIWQEIFRFLRNPRKPAILAMSRPDAKKNITTLVKAFGENPTLRELANLVLIMGNRENIDGMAPGSQKILTQVMKLIDSHDLYGSVAYPKKHEQKDISDIYLLPYATRGIFTNVALQEPFGLTVIEAHILYSHIQLLSHLTHAAAHGVPTVATKNGGPVDIMATLHHGLLVDPTNSKQIADALLKILTNPEVWDEMSHNGVANIMAYSWFSHCKKYLEALELEKRFTKTQKRFQSRLSGNWDASTLKLDELVGSPTGAEDMSRLASMPAGRSPKGVRRVPSNSQVVHASDDAGLTGHSSEDHSHGQPVGDTRKRFTAVALDGEFRVSAVAPLLNKLIKMRNDAGASDLGIGVVSMLGFSSTRKALQGAGVPLQELDWMVCNGGADIWHLLQSRNGKDPTWSPDEHWDAHITFRWDRDPLARAVTKLVSNDKKETLASAPTLQKALALMTDAREEHHVHPHHIMLPLDADAKSILDMGPRATGKDAVATVVVDKMRRRMRQNGYHAHITLQMVVEDEQVVATVHITPMRASRALALRYLATKFGADMENIVLVAVAPSLEKTGEVTKVTAYTSDLIELVSGVSPVYIIGAAADEQKAEGRAAKHDSYALDKISIRVSPKVFGARIRCLPDDSALATALEDIVAGRVAGGYEGNKPGGAHDDDD</sequence>
<evidence type="ECO:0000256" key="6">
    <source>
        <dbReference type="ARBA" id="ARBA00047471"/>
    </source>
</evidence>
<dbReference type="eggNOG" id="KOG0853">
    <property type="taxonomic scope" value="Eukaryota"/>
</dbReference>
<dbReference type="RefSeq" id="XP_005646512.1">
    <property type="nucleotide sequence ID" value="XM_005646455.1"/>
</dbReference>
<dbReference type="SUPFAM" id="SSF53756">
    <property type="entry name" value="UDP-Glycosyltransferase/glycogen phosphorylase"/>
    <property type="match status" value="1"/>
</dbReference>
<feature type="region of interest" description="Disordered" evidence="7">
    <location>
        <begin position="143"/>
        <end position="209"/>
    </location>
</feature>
<dbReference type="Proteomes" id="UP000007264">
    <property type="component" value="Unassembled WGS sequence"/>
</dbReference>
<dbReference type="PANTHER" id="PTHR46039">
    <property type="entry name" value="SUCROSE-PHOSPHATE SYNTHASE 3-RELATED"/>
    <property type="match status" value="1"/>
</dbReference>
<keyword evidence="11" id="KW-1185">Reference proteome</keyword>
<feature type="domain" description="Glycosyl transferase family 1" evidence="8">
    <location>
        <begin position="722"/>
        <end position="781"/>
    </location>
</feature>